<feature type="compositionally biased region" description="Basic and acidic residues" evidence="1">
    <location>
        <begin position="177"/>
        <end position="203"/>
    </location>
</feature>
<feature type="compositionally biased region" description="Low complexity" evidence="1">
    <location>
        <begin position="223"/>
        <end position="239"/>
    </location>
</feature>
<reference evidence="2" key="2">
    <citation type="submission" date="2015-06" db="UniProtKB">
        <authorList>
            <consortium name="EnsemblPlants"/>
        </authorList>
    </citation>
    <scope>IDENTIFICATION</scope>
    <source>
        <strain evidence="2">DM1-3 516 R44</strain>
    </source>
</reference>
<sequence length="382" mass="42589">MNMIWGMDLDDDVGVLGGIDICGSFGVVSWNRRSTRRFAFWCTSPPSCTSLQHRRALGHWVTWYCFTKLLGDALTAPYSADLILSFRAQHTGTKVEVTPFDDSPSGLSDPQAYISSFLSAFSFLFATYAPNVVATMEVRVHRYVDRLDSYLVRDCTIASLNKDIDIARMQTFAQKLEDQKQRRRAQETERGHQMKDCPKRRMGDIAQPTGSAVASSSSMPHLGRGQQVPTGRGRGVRGAASSSGVQYHTYALGSRQNLEASPDVVTGTLFIFSHNVYALIDPGSTLSYITPLVVGKLKRTPKLLNKPFEVSTPTGESIIARRVYRNCIVTVCDHDTLADLIELEMVDFEVITDMDWLASCYAMVDCQTKRVHFQFPNEAVLE</sequence>
<dbReference type="CDD" id="cd00303">
    <property type="entry name" value="retropepsin_like"/>
    <property type="match status" value="1"/>
</dbReference>
<dbReference type="Pfam" id="PF08284">
    <property type="entry name" value="RVP_2"/>
    <property type="match status" value="1"/>
</dbReference>
<dbReference type="AlphaFoldDB" id="M1D9Y6"/>
<protein>
    <submittedName>
        <fullName evidence="2">Gag-pol polyprotein</fullName>
    </submittedName>
</protein>
<dbReference type="Gene3D" id="2.40.70.10">
    <property type="entry name" value="Acid Proteases"/>
    <property type="match status" value="1"/>
</dbReference>
<dbReference type="InterPro" id="IPR032567">
    <property type="entry name" value="RTL1-rel"/>
</dbReference>
<keyword evidence="3" id="KW-1185">Reference proteome</keyword>
<evidence type="ECO:0000256" key="1">
    <source>
        <dbReference type="SAM" id="MobiDB-lite"/>
    </source>
</evidence>
<dbReference type="InParanoid" id="M1D9Y6"/>
<organism evidence="2 3">
    <name type="scientific">Solanum tuberosum</name>
    <name type="common">Potato</name>
    <dbReference type="NCBI Taxonomy" id="4113"/>
    <lineage>
        <taxon>Eukaryota</taxon>
        <taxon>Viridiplantae</taxon>
        <taxon>Streptophyta</taxon>
        <taxon>Embryophyta</taxon>
        <taxon>Tracheophyta</taxon>
        <taxon>Spermatophyta</taxon>
        <taxon>Magnoliopsida</taxon>
        <taxon>eudicotyledons</taxon>
        <taxon>Gunneridae</taxon>
        <taxon>Pentapetalae</taxon>
        <taxon>asterids</taxon>
        <taxon>lamiids</taxon>
        <taxon>Solanales</taxon>
        <taxon>Solanaceae</taxon>
        <taxon>Solanoideae</taxon>
        <taxon>Solaneae</taxon>
        <taxon>Solanum</taxon>
    </lineage>
</organism>
<feature type="region of interest" description="Disordered" evidence="1">
    <location>
        <begin position="177"/>
        <end position="239"/>
    </location>
</feature>
<dbReference type="Proteomes" id="UP000011115">
    <property type="component" value="Unassembled WGS sequence"/>
</dbReference>
<dbReference type="InterPro" id="IPR021109">
    <property type="entry name" value="Peptidase_aspartic_dom_sf"/>
</dbReference>
<dbReference type="EnsemblPlants" id="PGSC0003DMT400085644">
    <property type="protein sequence ID" value="PGSC0003DMT400085644"/>
    <property type="gene ID" value="PGSC0003DMG400035215"/>
</dbReference>
<evidence type="ECO:0000313" key="2">
    <source>
        <dbReference type="EnsemblPlants" id="PGSC0003DMT400085644"/>
    </source>
</evidence>
<name>M1D9Y6_SOLTU</name>
<evidence type="ECO:0000313" key="3">
    <source>
        <dbReference type="Proteomes" id="UP000011115"/>
    </source>
</evidence>
<dbReference type="PANTHER" id="PTHR15503:SF45">
    <property type="entry name" value="RNA-DIRECTED DNA POLYMERASE HOMOLOG"/>
    <property type="match status" value="1"/>
</dbReference>
<dbReference type="HOGENOM" id="CLU_724438_0_0_1"/>
<dbReference type="PaxDb" id="4113-PGSC0003DMT400085644"/>
<proteinExistence type="predicted"/>
<dbReference type="PANTHER" id="PTHR15503">
    <property type="entry name" value="LDOC1 RELATED"/>
    <property type="match status" value="1"/>
</dbReference>
<reference evidence="3" key="1">
    <citation type="journal article" date="2011" name="Nature">
        <title>Genome sequence and analysis of the tuber crop potato.</title>
        <authorList>
            <consortium name="The Potato Genome Sequencing Consortium"/>
        </authorList>
    </citation>
    <scope>NUCLEOTIDE SEQUENCE [LARGE SCALE GENOMIC DNA]</scope>
    <source>
        <strain evidence="3">cv. DM1-3 516 R44</strain>
    </source>
</reference>
<accession>M1D9Y6</accession>
<dbReference type="Gramene" id="PGSC0003DMT400085644">
    <property type="protein sequence ID" value="PGSC0003DMT400085644"/>
    <property type="gene ID" value="PGSC0003DMG400035215"/>
</dbReference>
<feature type="compositionally biased region" description="Polar residues" evidence="1">
    <location>
        <begin position="208"/>
        <end position="219"/>
    </location>
</feature>